<feature type="compositionally biased region" description="Pro residues" evidence="1">
    <location>
        <begin position="39"/>
        <end position="48"/>
    </location>
</feature>
<evidence type="ECO:0008006" key="5">
    <source>
        <dbReference type="Google" id="ProtNLM"/>
    </source>
</evidence>
<keyword evidence="4" id="KW-1185">Reference proteome</keyword>
<evidence type="ECO:0000256" key="1">
    <source>
        <dbReference type="SAM" id="MobiDB-lite"/>
    </source>
</evidence>
<dbReference type="AlphaFoldDB" id="A0A1L9BE04"/>
<accession>A0A1L9BE04</accession>
<evidence type="ECO:0000256" key="2">
    <source>
        <dbReference type="SAM" id="SignalP"/>
    </source>
</evidence>
<reference evidence="4" key="1">
    <citation type="submission" date="2016-11" db="EMBL/GenBank/DDBJ databases">
        <authorList>
            <person name="Shukria A."/>
            <person name="Stevens D.C."/>
        </authorList>
    </citation>
    <scope>NUCLEOTIDE SEQUENCE [LARGE SCALE GENOMIC DNA]</scope>
    <source>
        <strain evidence="4">Cbfe23</strain>
    </source>
</reference>
<sequence>MERLLLSPVLMTRTAYRLLLLTLLPSGALAQDNAESSAPPVPLPPLQAPPSAGSSPAGDGEDAKVLAAPRSSTHGEEHALAAVEFQGLRHLTEAQVRELAQVPPQGLLSLVQAGALVQRLAHTGLFSKVDSTVRLAQGSAPVLVVSLEEQPFITSVVIEGVNEGELEDLEDELFQLPRQGPDDEDEDEDEDEDDPVDVRIGFGPDRLWASSSEGQFHPGFAWRGLSAGLKRVVERLRDRGDVLASLDATLSPDGQLVLRVDTGFVDAVEVEGVDEDVAARVREALGIQPGDPLLRSDLKRAEVRLEERLPFLSLEEVKAFPRTSVRFVEEHQADGTRHYRPGEGPRPSRVKTSGARSRRKRDGAPNFARRSNRVLVRVHPRGQELSLRPALLHTPVTGLAPALWGSLKLWDARDRLHPTLEAALALPLRLGNQRVPGDPEQTARQREMSWLVGAKLEVPALGLAEIGLQVHDFTDSADRWRIGLIDSSLYSVLLNRPDAEYFRRRGYSALATWRLGRRWLFGAEYRRDTYSSQQSLSPPLRLLWPHGVTPFVNSAVDEGQMASVVGRVEYASDADRVRDVGSLFRAPELSLLGHAGGWAERSASRHVLTVEVGKPELGGDARFDFWRVVSDNVLYVMTGHHEGLRLRLRGAGGENLPRQKEEGLGGWSALRGYDFKEFRGDASLLASGEYRFGFVGAFADVGSVYRKQEGWMKARLGVGAQVYFGDWVHLAVAWRTDARATAIPDVRLLFSRPF</sequence>
<reference evidence="3 4" key="2">
    <citation type="submission" date="2016-12" db="EMBL/GenBank/DDBJ databases">
        <title>Draft Genome Sequence of Cystobacter ferrugineus Strain Cbfe23.</title>
        <authorList>
            <person name="Akbar S."/>
            <person name="Dowd S.E."/>
            <person name="Stevens D.C."/>
        </authorList>
    </citation>
    <scope>NUCLEOTIDE SEQUENCE [LARGE SCALE GENOMIC DNA]</scope>
    <source>
        <strain evidence="3 4">Cbfe23</strain>
    </source>
</reference>
<evidence type="ECO:0000313" key="4">
    <source>
        <dbReference type="Proteomes" id="UP000182229"/>
    </source>
</evidence>
<feature type="chain" id="PRO_5012566836" description="Bacterial surface antigen (D15) domain-containing protein" evidence="2">
    <location>
        <begin position="31"/>
        <end position="754"/>
    </location>
</feature>
<name>A0A1L9BE04_9BACT</name>
<dbReference type="Gene3D" id="2.40.160.50">
    <property type="entry name" value="membrane protein fhac: a member of the omp85/tpsb transporter family"/>
    <property type="match status" value="1"/>
</dbReference>
<feature type="compositionally biased region" description="Basic and acidic residues" evidence="1">
    <location>
        <begin position="331"/>
        <end position="343"/>
    </location>
</feature>
<gene>
    <name evidence="3" type="ORF">BON30_15885</name>
</gene>
<comment type="caution">
    <text evidence="3">The sequence shown here is derived from an EMBL/GenBank/DDBJ whole genome shotgun (WGS) entry which is preliminary data.</text>
</comment>
<dbReference type="STRING" id="83449.BON30_15885"/>
<dbReference type="EMBL" id="MPIN01000003">
    <property type="protein sequence ID" value="OJH40487.1"/>
    <property type="molecule type" value="Genomic_DNA"/>
</dbReference>
<dbReference type="Proteomes" id="UP000182229">
    <property type="component" value="Unassembled WGS sequence"/>
</dbReference>
<protein>
    <recommendedName>
        <fullName evidence="5">Bacterial surface antigen (D15) domain-containing protein</fullName>
    </recommendedName>
</protein>
<proteinExistence type="predicted"/>
<organism evidence="3 4">
    <name type="scientific">Cystobacter ferrugineus</name>
    <dbReference type="NCBI Taxonomy" id="83449"/>
    <lineage>
        <taxon>Bacteria</taxon>
        <taxon>Pseudomonadati</taxon>
        <taxon>Myxococcota</taxon>
        <taxon>Myxococcia</taxon>
        <taxon>Myxococcales</taxon>
        <taxon>Cystobacterineae</taxon>
        <taxon>Archangiaceae</taxon>
        <taxon>Cystobacter</taxon>
    </lineage>
</organism>
<feature type="signal peptide" evidence="2">
    <location>
        <begin position="1"/>
        <end position="30"/>
    </location>
</feature>
<keyword evidence="2" id="KW-0732">Signal</keyword>
<feature type="region of interest" description="Disordered" evidence="1">
    <location>
        <begin position="331"/>
        <end position="366"/>
    </location>
</feature>
<feature type="compositionally biased region" description="Acidic residues" evidence="1">
    <location>
        <begin position="182"/>
        <end position="195"/>
    </location>
</feature>
<evidence type="ECO:0000313" key="3">
    <source>
        <dbReference type="EMBL" id="OJH40487.1"/>
    </source>
</evidence>
<feature type="region of interest" description="Disordered" evidence="1">
    <location>
        <begin position="32"/>
        <end position="63"/>
    </location>
</feature>
<feature type="region of interest" description="Disordered" evidence="1">
    <location>
        <begin position="177"/>
        <end position="197"/>
    </location>
</feature>